<evidence type="ECO:0000259" key="4">
    <source>
        <dbReference type="Pfam" id="PF00689"/>
    </source>
</evidence>
<protein>
    <recommendedName>
        <fullName evidence="4">Cation-transporting P-type ATPase C-terminal domain-containing protein</fullName>
    </recommendedName>
</protein>
<dbReference type="SUPFAM" id="SSF81665">
    <property type="entry name" value="Calcium ATPase, transmembrane domain M"/>
    <property type="match status" value="1"/>
</dbReference>
<gene>
    <name evidence="5" type="ORF">A2934_04050</name>
</gene>
<keyword evidence="2" id="KW-1003">Cell membrane</keyword>
<keyword evidence="3" id="KW-0472">Membrane</keyword>
<feature type="transmembrane region" description="Helical" evidence="3">
    <location>
        <begin position="137"/>
        <end position="159"/>
    </location>
</feature>
<dbReference type="Gene3D" id="1.20.1110.10">
    <property type="entry name" value="Calcium-transporting ATPase, transmembrane domain"/>
    <property type="match status" value="2"/>
</dbReference>
<dbReference type="GO" id="GO:1902600">
    <property type="term" value="P:proton transmembrane transport"/>
    <property type="evidence" value="ECO:0007669"/>
    <property type="project" value="TreeGrafter"/>
</dbReference>
<comment type="caution">
    <text evidence="5">The sequence shown here is derived from an EMBL/GenBank/DDBJ whole genome shotgun (WGS) entry which is preliminary data.</text>
</comment>
<dbReference type="PANTHER" id="PTHR43294:SF21">
    <property type="entry name" value="CATION TRANSPORTING ATPASE"/>
    <property type="match status" value="1"/>
</dbReference>
<feature type="transmembrane region" description="Helical" evidence="3">
    <location>
        <begin position="106"/>
        <end position="125"/>
    </location>
</feature>
<feature type="domain" description="Cation-transporting P-type ATPase C-terminal" evidence="4">
    <location>
        <begin position="23"/>
        <end position="192"/>
    </location>
</feature>
<dbReference type="EMBL" id="MHQO01000060">
    <property type="protein sequence ID" value="OHA05145.1"/>
    <property type="molecule type" value="Genomic_DNA"/>
</dbReference>
<organism evidence="5 6">
    <name type="scientific">Candidatus Sungbacteria bacterium RIFCSPLOWO2_01_FULL_47_10</name>
    <dbReference type="NCBI Taxonomy" id="1802276"/>
    <lineage>
        <taxon>Bacteria</taxon>
        <taxon>Candidatus Sungiibacteriota</taxon>
    </lineage>
</organism>
<feature type="transmembrane region" description="Helical" evidence="3">
    <location>
        <begin position="73"/>
        <end position="94"/>
    </location>
</feature>
<evidence type="ECO:0000256" key="1">
    <source>
        <dbReference type="ARBA" id="ARBA00004651"/>
    </source>
</evidence>
<dbReference type="InterPro" id="IPR050510">
    <property type="entry name" value="Cation_transp_ATPase_P-type"/>
</dbReference>
<dbReference type="GO" id="GO:0005886">
    <property type="term" value="C:plasma membrane"/>
    <property type="evidence" value="ECO:0007669"/>
    <property type="project" value="UniProtKB-SubCell"/>
</dbReference>
<accession>A0A1G2L0B8</accession>
<dbReference type="InterPro" id="IPR023298">
    <property type="entry name" value="ATPase_P-typ_TM_dom_sf"/>
</dbReference>
<evidence type="ECO:0000313" key="5">
    <source>
        <dbReference type="EMBL" id="OHA05145.1"/>
    </source>
</evidence>
<dbReference type="GO" id="GO:0005391">
    <property type="term" value="F:P-type sodium:potassium-exchanging transporter activity"/>
    <property type="evidence" value="ECO:0007669"/>
    <property type="project" value="TreeGrafter"/>
</dbReference>
<name>A0A1G2L0B8_9BACT</name>
<dbReference type="Proteomes" id="UP000177982">
    <property type="component" value="Unassembled WGS sequence"/>
</dbReference>
<keyword evidence="3" id="KW-0812">Transmembrane</keyword>
<dbReference type="Pfam" id="PF00689">
    <property type="entry name" value="Cation_ATPase_C"/>
    <property type="match status" value="1"/>
</dbReference>
<evidence type="ECO:0000313" key="6">
    <source>
        <dbReference type="Proteomes" id="UP000177982"/>
    </source>
</evidence>
<keyword evidence="3" id="KW-1133">Transmembrane helix</keyword>
<feature type="transmembrane region" description="Helical" evidence="3">
    <location>
        <begin position="12"/>
        <end position="37"/>
    </location>
</feature>
<dbReference type="GO" id="GO:0030007">
    <property type="term" value="P:intracellular potassium ion homeostasis"/>
    <property type="evidence" value="ECO:0007669"/>
    <property type="project" value="TreeGrafter"/>
</dbReference>
<dbReference type="GO" id="GO:0006883">
    <property type="term" value="P:intracellular sodium ion homeostasis"/>
    <property type="evidence" value="ECO:0007669"/>
    <property type="project" value="TreeGrafter"/>
</dbReference>
<sequence length="202" mass="22375">MYLLSDALDELLLIGGSILAGLPLPITALQILFVNFFSDSFPAIALAFEDGIDGLGKRPRKLARNLFDPEMRFLILVIGFFSSAFLFFLYYWMIAAGFAPELVRTFIFASFSTHTLFVVFSVRSLEKSILSYNPFSNRYLLVGSGIGVGLTACAIYVPWFQNILGTSALPFLWIMGALAVSAINITAIEMGKSLFRRKNINS</sequence>
<reference evidence="5 6" key="1">
    <citation type="journal article" date="2016" name="Nat. Commun.">
        <title>Thousands of microbial genomes shed light on interconnected biogeochemical processes in an aquifer system.</title>
        <authorList>
            <person name="Anantharaman K."/>
            <person name="Brown C.T."/>
            <person name="Hug L.A."/>
            <person name="Sharon I."/>
            <person name="Castelle C.J."/>
            <person name="Probst A.J."/>
            <person name="Thomas B.C."/>
            <person name="Singh A."/>
            <person name="Wilkins M.J."/>
            <person name="Karaoz U."/>
            <person name="Brodie E.L."/>
            <person name="Williams K.H."/>
            <person name="Hubbard S.S."/>
            <person name="Banfield J.F."/>
        </authorList>
    </citation>
    <scope>NUCLEOTIDE SEQUENCE [LARGE SCALE GENOMIC DNA]</scope>
</reference>
<evidence type="ECO:0000256" key="2">
    <source>
        <dbReference type="ARBA" id="ARBA00022475"/>
    </source>
</evidence>
<comment type="subcellular location">
    <subcellularLocation>
        <location evidence="1">Cell membrane</location>
        <topology evidence="1">Multi-pass membrane protein</topology>
    </subcellularLocation>
</comment>
<dbReference type="InterPro" id="IPR006068">
    <property type="entry name" value="ATPase_P-typ_cation-transptr_C"/>
</dbReference>
<dbReference type="AlphaFoldDB" id="A0A1G2L0B8"/>
<feature type="transmembrane region" description="Helical" evidence="3">
    <location>
        <begin position="171"/>
        <end position="188"/>
    </location>
</feature>
<dbReference type="PANTHER" id="PTHR43294">
    <property type="entry name" value="SODIUM/POTASSIUM-TRANSPORTING ATPASE SUBUNIT ALPHA"/>
    <property type="match status" value="1"/>
</dbReference>
<dbReference type="GO" id="GO:1990573">
    <property type="term" value="P:potassium ion import across plasma membrane"/>
    <property type="evidence" value="ECO:0007669"/>
    <property type="project" value="TreeGrafter"/>
</dbReference>
<evidence type="ECO:0000256" key="3">
    <source>
        <dbReference type="SAM" id="Phobius"/>
    </source>
</evidence>
<proteinExistence type="predicted"/>
<dbReference type="GO" id="GO:0036376">
    <property type="term" value="P:sodium ion export across plasma membrane"/>
    <property type="evidence" value="ECO:0007669"/>
    <property type="project" value="TreeGrafter"/>
</dbReference>